<evidence type="ECO:0000313" key="6">
    <source>
        <dbReference type="Proteomes" id="UP001371218"/>
    </source>
</evidence>
<dbReference type="Gene3D" id="1.25.40.10">
    <property type="entry name" value="Tetratricopeptide repeat domain"/>
    <property type="match status" value="2"/>
</dbReference>
<dbReference type="PROSITE" id="PS50887">
    <property type="entry name" value="GGDEF"/>
    <property type="match status" value="1"/>
</dbReference>
<dbReference type="PANTHER" id="PTHR45138">
    <property type="entry name" value="REGULATORY COMPONENTS OF SENSORY TRANSDUCTION SYSTEM"/>
    <property type="match status" value="1"/>
</dbReference>
<dbReference type="InterPro" id="IPR029787">
    <property type="entry name" value="Nucleotide_cyclase"/>
</dbReference>
<dbReference type="Proteomes" id="UP001371218">
    <property type="component" value="Unassembled WGS sequence"/>
</dbReference>
<dbReference type="PANTHER" id="PTHR45138:SF9">
    <property type="entry name" value="DIGUANYLATE CYCLASE DGCM-RELATED"/>
    <property type="match status" value="1"/>
</dbReference>
<evidence type="ECO:0000256" key="1">
    <source>
        <dbReference type="ARBA" id="ARBA00012528"/>
    </source>
</evidence>
<dbReference type="InterPro" id="IPR011990">
    <property type="entry name" value="TPR-like_helical_dom_sf"/>
</dbReference>
<dbReference type="SUPFAM" id="SSF55073">
    <property type="entry name" value="Nucleotide cyclase"/>
    <property type="match status" value="1"/>
</dbReference>
<dbReference type="InterPro" id="IPR043128">
    <property type="entry name" value="Rev_trsase/Diguanyl_cyclase"/>
</dbReference>
<protein>
    <recommendedName>
        <fullName evidence="1">diguanylate cyclase</fullName>
        <ecNumber evidence="1">2.7.7.65</ecNumber>
    </recommendedName>
</protein>
<dbReference type="RefSeq" id="WP_341423831.1">
    <property type="nucleotide sequence ID" value="NZ_JBBUTG010000001.1"/>
</dbReference>
<reference evidence="5 6" key="1">
    <citation type="submission" date="2024-04" db="EMBL/GenBank/DDBJ databases">
        <title>Novel species of the genus Ideonella isolated from streams.</title>
        <authorList>
            <person name="Lu H."/>
        </authorList>
    </citation>
    <scope>NUCLEOTIDE SEQUENCE [LARGE SCALE GENOMIC DNA]</scope>
    <source>
        <strain evidence="5 6">DXS29W</strain>
    </source>
</reference>
<proteinExistence type="predicted"/>
<evidence type="ECO:0000259" key="4">
    <source>
        <dbReference type="PROSITE" id="PS50887"/>
    </source>
</evidence>
<name>A0ABU9BLI7_9BURK</name>
<dbReference type="InterPro" id="IPR050469">
    <property type="entry name" value="Diguanylate_Cyclase"/>
</dbReference>
<dbReference type="Gene3D" id="3.30.70.270">
    <property type="match status" value="1"/>
</dbReference>
<keyword evidence="6" id="KW-1185">Reference proteome</keyword>
<gene>
    <name evidence="5" type="ORF">AACH06_01565</name>
</gene>
<dbReference type="GO" id="GO:0052621">
    <property type="term" value="F:diguanylate cyclase activity"/>
    <property type="evidence" value="ECO:0007669"/>
    <property type="project" value="UniProtKB-EC"/>
</dbReference>
<sequence length="533" mass="57854">MTSDIGPLQAARAALEAGNMHQASLLAGAAFRAAAQADDHGRAEAGYLLCMAQFRLGRWPAVLESGEASSPLLHRIGAIVRQVEVLRWVTIAASELGRFDLALASANESCRVAEAAGERVPLALSLMALGVCIERMGDPWQAHRLVEEARVLLQGENSPYAQSMILNNLCASYLGAFYLLRDGAAPAEARAVLEKAVGHAREALPLMAQLPNNGILSAIIEGNLAESLVHLGQCDEAEQLLDRALGRVNEQGNTSHGWRLRYARGELLLARGDAAGASRELSALWQDLDGSEQSNTLTRVHDALYRSWRALGVHARALAHLEGFEALERRRVVAQLQAQSRLFVTRVEAERARLEAQVERLRAAEFEADAQRDELTGLGNRRHLERRLPPLLAAAAASGHPLSVALVDLDHFKHVNDRHGHAAGDRVLTVIADLLRAHTRATDLLVRLGGEEFLIVFTDTDIHAAQEVSERLRERVESHDWTHVAPGVVVTLSVGLTTAPPYDLAALSHSADLALYRAKRAGRNRVVVCNDGG</sequence>
<dbReference type="Pfam" id="PF00990">
    <property type="entry name" value="GGDEF"/>
    <property type="match status" value="1"/>
</dbReference>
<comment type="catalytic activity">
    <reaction evidence="2">
        <text>2 GTP = 3',3'-c-di-GMP + 2 diphosphate</text>
        <dbReference type="Rhea" id="RHEA:24898"/>
        <dbReference type="ChEBI" id="CHEBI:33019"/>
        <dbReference type="ChEBI" id="CHEBI:37565"/>
        <dbReference type="ChEBI" id="CHEBI:58805"/>
        <dbReference type="EC" id="2.7.7.65"/>
    </reaction>
</comment>
<evidence type="ECO:0000256" key="2">
    <source>
        <dbReference type="ARBA" id="ARBA00034247"/>
    </source>
</evidence>
<keyword evidence="5" id="KW-0808">Transferase</keyword>
<dbReference type="InterPro" id="IPR000160">
    <property type="entry name" value="GGDEF_dom"/>
</dbReference>
<keyword evidence="3" id="KW-0175">Coiled coil</keyword>
<dbReference type="EC" id="2.7.7.65" evidence="1"/>
<dbReference type="SMART" id="SM00267">
    <property type="entry name" value="GGDEF"/>
    <property type="match status" value="1"/>
</dbReference>
<accession>A0ABU9BLI7</accession>
<dbReference type="EMBL" id="JBBUTG010000001">
    <property type="protein sequence ID" value="MEK8029495.1"/>
    <property type="molecule type" value="Genomic_DNA"/>
</dbReference>
<comment type="caution">
    <text evidence="5">The sequence shown here is derived from an EMBL/GenBank/DDBJ whole genome shotgun (WGS) entry which is preliminary data.</text>
</comment>
<dbReference type="CDD" id="cd01949">
    <property type="entry name" value="GGDEF"/>
    <property type="match status" value="1"/>
</dbReference>
<evidence type="ECO:0000313" key="5">
    <source>
        <dbReference type="EMBL" id="MEK8029495.1"/>
    </source>
</evidence>
<dbReference type="NCBIfam" id="TIGR00254">
    <property type="entry name" value="GGDEF"/>
    <property type="match status" value="1"/>
</dbReference>
<evidence type="ECO:0000256" key="3">
    <source>
        <dbReference type="SAM" id="Coils"/>
    </source>
</evidence>
<dbReference type="SUPFAM" id="SSF48452">
    <property type="entry name" value="TPR-like"/>
    <property type="match status" value="1"/>
</dbReference>
<keyword evidence="5" id="KW-0548">Nucleotidyltransferase</keyword>
<feature type="coiled-coil region" evidence="3">
    <location>
        <begin position="344"/>
        <end position="374"/>
    </location>
</feature>
<feature type="domain" description="GGDEF" evidence="4">
    <location>
        <begin position="400"/>
        <end position="531"/>
    </location>
</feature>
<organism evidence="5 6">
    <name type="scientific">Ideonella lacteola</name>
    <dbReference type="NCBI Taxonomy" id="2984193"/>
    <lineage>
        <taxon>Bacteria</taxon>
        <taxon>Pseudomonadati</taxon>
        <taxon>Pseudomonadota</taxon>
        <taxon>Betaproteobacteria</taxon>
        <taxon>Burkholderiales</taxon>
        <taxon>Sphaerotilaceae</taxon>
        <taxon>Ideonella</taxon>
    </lineage>
</organism>